<dbReference type="RefSeq" id="WP_368603482.1">
    <property type="nucleotide sequence ID" value="NZ_JAYMRW010000009.1"/>
</dbReference>
<protein>
    <submittedName>
        <fullName evidence="4">Oxidoreductase</fullName>
    </submittedName>
</protein>
<proteinExistence type="inferred from homology"/>
<accession>A0ABU9SFS8</accession>
<evidence type="ECO:0000256" key="2">
    <source>
        <dbReference type="ARBA" id="ARBA00023002"/>
    </source>
</evidence>
<organism evidence="4 5">
    <name type="scientific">Paraburkholderia guartelaensis</name>
    <dbReference type="NCBI Taxonomy" id="2546446"/>
    <lineage>
        <taxon>Bacteria</taxon>
        <taxon>Pseudomonadati</taxon>
        <taxon>Pseudomonadota</taxon>
        <taxon>Betaproteobacteria</taxon>
        <taxon>Burkholderiales</taxon>
        <taxon>Burkholderiaceae</taxon>
        <taxon>Paraburkholderia</taxon>
    </lineage>
</organism>
<dbReference type="PANTHER" id="PTHR43976">
    <property type="entry name" value="SHORT CHAIN DEHYDROGENASE"/>
    <property type="match status" value="1"/>
</dbReference>
<comment type="caution">
    <text evidence="4">The sequence shown here is derived from an EMBL/GenBank/DDBJ whole genome shotgun (WGS) entry which is preliminary data.</text>
</comment>
<dbReference type="InterPro" id="IPR002347">
    <property type="entry name" value="SDR_fam"/>
</dbReference>
<sequence>MSVDSPNASPVWFVTGCSTGFGRELARAVLARGWRCVATARNKASLDDLAPEAGDRLLPVSLDVTDAAQIDAAVAAAQKQFGAIDVLVNNAGYGYQSSIEEGEEREIRAQFDANAFGLFALTRAALPGMRARRKGHVINITSVAGLAGFPGSGYYAASKHAVEGFSDSLLSEVAPLGIKVTCVEPGPFRTDWAGRSLVQTASRIDDYAETAGARMQRTAQGSGHQPGDPVRAAQAMIRITETEKPPRHLVLGAFGVDAVANRLRAALADIEAWREVSLGTDYPAGS</sequence>
<dbReference type="SUPFAM" id="SSF51735">
    <property type="entry name" value="NAD(P)-binding Rossmann-fold domains"/>
    <property type="match status" value="1"/>
</dbReference>
<keyword evidence="5" id="KW-1185">Reference proteome</keyword>
<comment type="similarity">
    <text evidence="1 3">Belongs to the short-chain dehydrogenases/reductases (SDR) family.</text>
</comment>
<evidence type="ECO:0000256" key="3">
    <source>
        <dbReference type="RuleBase" id="RU000363"/>
    </source>
</evidence>
<dbReference type="PRINTS" id="PR00080">
    <property type="entry name" value="SDRFAMILY"/>
</dbReference>
<evidence type="ECO:0000256" key="1">
    <source>
        <dbReference type="ARBA" id="ARBA00006484"/>
    </source>
</evidence>
<dbReference type="InterPro" id="IPR036291">
    <property type="entry name" value="NAD(P)-bd_dom_sf"/>
</dbReference>
<dbReference type="Proteomes" id="UP001390669">
    <property type="component" value="Unassembled WGS sequence"/>
</dbReference>
<dbReference type="Pfam" id="PF00106">
    <property type="entry name" value="adh_short"/>
    <property type="match status" value="1"/>
</dbReference>
<keyword evidence="2" id="KW-0560">Oxidoreductase</keyword>
<gene>
    <name evidence="4" type="ORF">VSR33_22315</name>
</gene>
<dbReference type="InterPro" id="IPR051911">
    <property type="entry name" value="SDR_oxidoreductase"/>
</dbReference>
<evidence type="ECO:0000313" key="4">
    <source>
        <dbReference type="EMBL" id="MEM5450216.1"/>
    </source>
</evidence>
<evidence type="ECO:0000313" key="5">
    <source>
        <dbReference type="Proteomes" id="UP001390669"/>
    </source>
</evidence>
<dbReference type="PRINTS" id="PR00081">
    <property type="entry name" value="GDHRDH"/>
</dbReference>
<dbReference type="Gene3D" id="3.40.50.720">
    <property type="entry name" value="NAD(P)-binding Rossmann-like Domain"/>
    <property type="match status" value="1"/>
</dbReference>
<dbReference type="PANTHER" id="PTHR43976:SF16">
    <property type="entry name" value="SHORT-CHAIN DEHYDROGENASE_REDUCTASE FAMILY PROTEIN"/>
    <property type="match status" value="1"/>
</dbReference>
<dbReference type="CDD" id="cd05374">
    <property type="entry name" value="17beta-HSD-like_SDR_c"/>
    <property type="match status" value="1"/>
</dbReference>
<dbReference type="EMBL" id="JAYMRW010000009">
    <property type="protein sequence ID" value="MEM5450216.1"/>
    <property type="molecule type" value="Genomic_DNA"/>
</dbReference>
<dbReference type="NCBIfam" id="NF006114">
    <property type="entry name" value="PRK08263.1"/>
    <property type="match status" value="1"/>
</dbReference>
<name>A0ABU9SFS8_9BURK</name>
<dbReference type="NCBIfam" id="NF004824">
    <property type="entry name" value="PRK06180.1"/>
    <property type="match status" value="1"/>
</dbReference>
<reference evidence="4 5" key="1">
    <citation type="submission" date="2024-01" db="EMBL/GenBank/DDBJ databases">
        <title>The diversity of rhizobia nodulating Mimosa spp. in eleven states of Brazil covering several biomes is determined by host plant, location, and edaphic factors.</title>
        <authorList>
            <person name="Rouws L."/>
            <person name="Barauna A."/>
            <person name="Beukes C."/>
            <person name="De Faria S.M."/>
            <person name="Gross E."/>
            <person name="Dos Reis Junior F.B."/>
            <person name="Simon M."/>
            <person name="Maluk M."/>
            <person name="Odee D.W."/>
            <person name="Kenicer G."/>
            <person name="Young J.P.W."/>
            <person name="Reis V.M."/>
            <person name="Zilli J."/>
            <person name="James E.K."/>
        </authorList>
    </citation>
    <scope>NUCLEOTIDE SEQUENCE [LARGE SCALE GENOMIC DNA]</scope>
    <source>
        <strain evidence="4 5">JPY164</strain>
    </source>
</reference>